<dbReference type="GO" id="GO:0005085">
    <property type="term" value="F:guanyl-nucleotide exchange factor activity"/>
    <property type="evidence" value="ECO:0007669"/>
    <property type="project" value="InterPro"/>
</dbReference>
<dbReference type="Pfam" id="PF14252">
    <property type="entry name" value="DUF4347"/>
    <property type="match status" value="1"/>
</dbReference>
<dbReference type="PANTHER" id="PTHR46857">
    <property type="entry name" value="EPITHELIAL CELL-TRANSFORMING SEQUENCE 2 ONCOGENE-LIKE"/>
    <property type="match status" value="1"/>
</dbReference>
<comment type="caution">
    <text evidence="2">The sequence shown here is derived from an EMBL/GenBank/DDBJ whole genome shotgun (WGS) entry which is preliminary data.</text>
</comment>
<dbReference type="InterPro" id="IPR001810">
    <property type="entry name" value="F-box_dom"/>
</dbReference>
<evidence type="ECO:0000313" key="2">
    <source>
        <dbReference type="EMBL" id="DBA26708.1"/>
    </source>
</evidence>
<accession>A0AAV3AX67</accession>
<dbReference type="AlphaFoldDB" id="A0AAV3AX67"/>
<dbReference type="Pfam" id="PF00621">
    <property type="entry name" value="RhoGEF"/>
    <property type="match status" value="1"/>
</dbReference>
<dbReference type="InterPro" id="IPR000219">
    <property type="entry name" value="DH_dom"/>
</dbReference>
<dbReference type="Gene3D" id="2.30.29.30">
    <property type="entry name" value="Pleckstrin-homology domain (PH domain)/Phosphotyrosine-binding domain (PTB)"/>
    <property type="match status" value="1"/>
</dbReference>
<dbReference type="InterPro" id="IPR025592">
    <property type="entry name" value="DUF4347"/>
</dbReference>
<dbReference type="Gene3D" id="1.20.900.10">
    <property type="entry name" value="Dbl homology (DH) domain"/>
    <property type="match status" value="1"/>
</dbReference>
<dbReference type="Proteomes" id="UP001181693">
    <property type="component" value="Unassembled WGS sequence"/>
</dbReference>
<evidence type="ECO:0000313" key="3">
    <source>
        <dbReference type="Proteomes" id="UP001181693"/>
    </source>
</evidence>
<organism evidence="2 3">
    <name type="scientific">Pyxicephalus adspersus</name>
    <name type="common">African bullfrog</name>
    <dbReference type="NCBI Taxonomy" id="30357"/>
    <lineage>
        <taxon>Eukaryota</taxon>
        <taxon>Metazoa</taxon>
        <taxon>Chordata</taxon>
        <taxon>Craniata</taxon>
        <taxon>Vertebrata</taxon>
        <taxon>Euteleostomi</taxon>
        <taxon>Amphibia</taxon>
        <taxon>Batrachia</taxon>
        <taxon>Anura</taxon>
        <taxon>Neobatrachia</taxon>
        <taxon>Ranoidea</taxon>
        <taxon>Pyxicephalidae</taxon>
        <taxon>Pyxicephalinae</taxon>
        <taxon>Pyxicephalus</taxon>
    </lineage>
</organism>
<dbReference type="SUPFAM" id="SSF81383">
    <property type="entry name" value="F-box domain"/>
    <property type="match status" value="1"/>
</dbReference>
<evidence type="ECO:0000259" key="1">
    <source>
        <dbReference type="PROSITE" id="PS50010"/>
    </source>
</evidence>
<name>A0AAV3AX67_PYXAD</name>
<dbReference type="InterPro" id="IPR036047">
    <property type="entry name" value="F-box-like_dom_sf"/>
</dbReference>
<dbReference type="PROSITE" id="PS50010">
    <property type="entry name" value="DH_2"/>
    <property type="match status" value="1"/>
</dbReference>
<dbReference type="CDD" id="cd00160">
    <property type="entry name" value="RhoGEF"/>
    <property type="match status" value="1"/>
</dbReference>
<proteinExistence type="predicted"/>
<feature type="domain" description="DH" evidence="1">
    <location>
        <begin position="581"/>
        <end position="769"/>
    </location>
</feature>
<gene>
    <name evidence="2" type="ORF">GDO54_010933</name>
</gene>
<reference evidence="2" key="1">
    <citation type="thesis" date="2020" institute="ProQuest LLC" country="789 East Eisenhower Parkway, Ann Arbor, MI, USA">
        <title>Comparative Genomics and Chromosome Evolution.</title>
        <authorList>
            <person name="Mudd A.B."/>
        </authorList>
    </citation>
    <scope>NUCLEOTIDE SEQUENCE</scope>
    <source>
        <strain evidence="2">1538</strain>
        <tissue evidence="2">Blood</tissue>
    </source>
</reference>
<dbReference type="SUPFAM" id="SSF50729">
    <property type="entry name" value="PH domain-like"/>
    <property type="match status" value="1"/>
</dbReference>
<dbReference type="SUPFAM" id="SSF48065">
    <property type="entry name" value="DBL homology domain (DH-domain)"/>
    <property type="match status" value="1"/>
</dbReference>
<dbReference type="SMART" id="SM00325">
    <property type="entry name" value="RhoGEF"/>
    <property type="match status" value="1"/>
</dbReference>
<dbReference type="PANTHER" id="PTHR46857:SF1">
    <property type="entry name" value="EPITHELIAL CELL-TRANSFORMING SEQUENCE 2 ONCOGENE-LIKE"/>
    <property type="match status" value="1"/>
</dbReference>
<dbReference type="Pfam" id="PF12937">
    <property type="entry name" value="F-box-like"/>
    <property type="match status" value="1"/>
</dbReference>
<dbReference type="EMBL" id="DYDO01000004">
    <property type="protein sequence ID" value="DBA26708.1"/>
    <property type="molecule type" value="Genomic_DNA"/>
</dbReference>
<dbReference type="InterPro" id="IPR052805">
    <property type="entry name" value="GEF_Ubiquitin-Prot_Reg"/>
</dbReference>
<protein>
    <recommendedName>
        <fullName evidence="1">DH domain-containing protein</fullName>
    </recommendedName>
</protein>
<dbReference type="InterPro" id="IPR011993">
    <property type="entry name" value="PH-like_dom_sf"/>
</dbReference>
<dbReference type="CDD" id="cd22173">
    <property type="entry name" value="F-box_ECT2L"/>
    <property type="match status" value="1"/>
</dbReference>
<dbReference type="InterPro" id="IPR035899">
    <property type="entry name" value="DBL_dom_sf"/>
</dbReference>
<dbReference type="Gene3D" id="1.20.1280.50">
    <property type="match status" value="1"/>
</dbReference>
<sequence length="920" mass="105784">MSIKDNIHFDENVGNQTRFSAWTPMASKSFNKQLFQERVNLIGHWYDLWTDKQRKQFLHSILMRSSRSQLKFVQDWFTEECPVTNLDFTTVIPRVLSLYIFSFLNVHDLCVAAQVSWHWKFLSEQDCLWMPKCTKFGWFLPYSPADNEYGAWKRHYISCACSLDYLTPREAAETYGTLNEPKEGKEELKEKLQEKWLRKMLRDRLSLQKKELLKTRPPWMSGAWRSAVNSKLSLTQSMSLTDQASMQAALWLIKGKDTSSDKALTSWLLKEDNHTPSFTLALEKKLVERSIDSLPKRYNVSGCNTYTSTTTKQCSSLLGLTATMGSSGPVHLVLISSHILAYEVILNSVKPSVIPVVYDYNGMTLESLIFCVEKALDGRTAQSIGVVADGNSQHLHLLQSVQIDSQNVLSPNIREFWEKLSSCVVSDKAGGHVDLFVPFAASDAGMKVLENLSRLAGIMFCSPTGIATGSYQHILSEWLMEPERREFPPYLYFTEVKLQAWCRLASVMEEALHMVRKQMKLYLSDLKRNVSGRIIGQFMFDTMAMVKVQTNKDVAEALTEALMELVKEKRDNKLQADVGDKRSRFAQEILKSERQYVQVLEIIRDIYAVPLKSALSSNRAILSISNVQIIFSDVLNILQINKQLLTELMERLQEWGPAQCLGDVFMKFVSKLKIYTNFFNNYTVILKTIDKCREAMPTFRAFLKRHDHTVVTKMMSLQELLLFPSSRFEEYLNLLYALRLHTPPDHPDRNDLNTIITEMKQYKDFILRVKSALEKDTELTHLQQTIQGCPNLIEANRHLIYKQDVALLKCADEEISASLRIFEHISDLSLFLFNDALVISRRHISYTPFKHVPSTSYQFMASVSLPRLLLEDIPDTKYVKNAFVLQGPKRRWICATLTDEEKVTWLSACQSAIHASIERR</sequence>
<keyword evidence="3" id="KW-1185">Reference proteome</keyword>